<feature type="region of interest" description="Disordered" evidence="1">
    <location>
        <begin position="69"/>
        <end position="110"/>
    </location>
</feature>
<comment type="caution">
    <text evidence="2">The sequence shown here is derived from an EMBL/GenBank/DDBJ whole genome shotgun (WGS) entry which is preliminary data.</text>
</comment>
<feature type="compositionally biased region" description="Basic and acidic residues" evidence="1">
    <location>
        <begin position="70"/>
        <end position="79"/>
    </location>
</feature>
<sequence length="151" mass="16694">MFRMKGPQKTEVFDYEGERCLATLPFCAGRAPSLSTLQQEAARAKGTSGERMMFRSESQNGPSLVVNEGHLQEHAREQPGDLMLRLRNPPRVTPGQDHDPSANETDGTHFAIFGPAGHAKLRSRLVILSFHLGLEMPSSMLGLETASRNHR</sequence>
<dbReference type="EMBL" id="CAMXCT030006479">
    <property type="protein sequence ID" value="CAL4801982.1"/>
    <property type="molecule type" value="Genomic_DNA"/>
</dbReference>
<gene>
    <name evidence="2" type="ORF">C1SCF055_LOCUS39558</name>
</gene>
<dbReference type="EMBL" id="CAMXCT010006479">
    <property type="protein sequence ID" value="CAI4014670.1"/>
    <property type="molecule type" value="Genomic_DNA"/>
</dbReference>
<evidence type="ECO:0000313" key="2">
    <source>
        <dbReference type="EMBL" id="CAI4014670.1"/>
    </source>
</evidence>
<evidence type="ECO:0000256" key="1">
    <source>
        <dbReference type="SAM" id="MobiDB-lite"/>
    </source>
</evidence>
<dbReference type="AlphaFoldDB" id="A0A9P1DS55"/>
<evidence type="ECO:0000313" key="4">
    <source>
        <dbReference type="Proteomes" id="UP001152797"/>
    </source>
</evidence>
<accession>A0A9P1DS55</accession>
<dbReference type="EMBL" id="CAMXCT020006479">
    <property type="protein sequence ID" value="CAL1168045.1"/>
    <property type="molecule type" value="Genomic_DNA"/>
</dbReference>
<protein>
    <submittedName>
        <fullName evidence="2">Uncharacterized protein</fullName>
    </submittedName>
</protein>
<dbReference type="Proteomes" id="UP001152797">
    <property type="component" value="Unassembled WGS sequence"/>
</dbReference>
<name>A0A9P1DS55_9DINO</name>
<evidence type="ECO:0000313" key="3">
    <source>
        <dbReference type="EMBL" id="CAL4801982.1"/>
    </source>
</evidence>
<reference evidence="2" key="1">
    <citation type="submission" date="2022-10" db="EMBL/GenBank/DDBJ databases">
        <authorList>
            <person name="Chen Y."/>
            <person name="Dougan E. K."/>
            <person name="Chan C."/>
            <person name="Rhodes N."/>
            <person name="Thang M."/>
        </authorList>
    </citation>
    <scope>NUCLEOTIDE SEQUENCE</scope>
</reference>
<organism evidence="2">
    <name type="scientific">Cladocopium goreaui</name>
    <dbReference type="NCBI Taxonomy" id="2562237"/>
    <lineage>
        <taxon>Eukaryota</taxon>
        <taxon>Sar</taxon>
        <taxon>Alveolata</taxon>
        <taxon>Dinophyceae</taxon>
        <taxon>Suessiales</taxon>
        <taxon>Symbiodiniaceae</taxon>
        <taxon>Cladocopium</taxon>
    </lineage>
</organism>
<reference evidence="3 4" key="2">
    <citation type="submission" date="2024-05" db="EMBL/GenBank/DDBJ databases">
        <authorList>
            <person name="Chen Y."/>
            <person name="Shah S."/>
            <person name="Dougan E. K."/>
            <person name="Thang M."/>
            <person name="Chan C."/>
        </authorList>
    </citation>
    <scope>NUCLEOTIDE SEQUENCE [LARGE SCALE GENOMIC DNA]</scope>
</reference>
<proteinExistence type="predicted"/>
<keyword evidence="4" id="KW-1185">Reference proteome</keyword>